<feature type="domain" description="Hemerythrin-like" evidence="5">
    <location>
        <begin position="18"/>
        <end position="132"/>
    </location>
</feature>
<dbReference type="GO" id="GO:0046872">
    <property type="term" value="F:metal ion binding"/>
    <property type="evidence" value="ECO:0007669"/>
    <property type="project" value="UniProtKB-KW"/>
</dbReference>
<dbReference type="NCBIfam" id="NF033749">
    <property type="entry name" value="bact_hemeryth"/>
    <property type="match status" value="1"/>
</dbReference>
<dbReference type="NCBIfam" id="TIGR02481">
    <property type="entry name" value="hemeryth_dom"/>
    <property type="match status" value="1"/>
</dbReference>
<dbReference type="PANTHER" id="PTHR37164:SF1">
    <property type="entry name" value="BACTERIOHEMERYTHRIN"/>
    <property type="match status" value="1"/>
</dbReference>
<name>A0A081K779_9GAMM</name>
<dbReference type="NCBIfam" id="NF002007">
    <property type="entry name" value="PRK00808.1"/>
    <property type="match status" value="1"/>
</dbReference>
<dbReference type="InterPro" id="IPR012827">
    <property type="entry name" value="Hemerythrin_metal-bd"/>
</dbReference>
<organism evidence="6 7">
    <name type="scientific">Endozoicomonas elysicola</name>
    <dbReference type="NCBI Taxonomy" id="305900"/>
    <lineage>
        <taxon>Bacteria</taxon>
        <taxon>Pseudomonadati</taxon>
        <taxon>Pseudomonadota</taxon>
        <taxon>Gammaproteobacteria</taxon>
        <taxon>Oceanospirillales</taxon>
        <taxon>Endozoicomonadaceae</taxon>
        <taxon>Endozoicomonas</taxon>
    </lineage>
</organism>
<keyword evidence="3" id="KW-0479">Metal-binding</keyword>
<proteinExistence type="inferred from homology"/>
<reference evidence="6 7" key="1">
    <citation type="submission" date="2014-06" db="EMBL/GenBank/DDBJ databases">
        <title>Whole Genome Sequences of Three Symbiotic Endozoicomonas Bacteria.</title>
        <authorList>
            <person name="Neave M.J."/>
            <person name="Apprill A."/>
            <person name="Voolstra C.R."/>
        </authorList>
    </citation>
    <scope>NUCLEOTIDE SEQUENCE [LARGE SCALE GENOMIC DNA]</scope>
    <source>
        <strain evidence="6 7">DSM 22380</strain>
    </source>
</reference>
<dbReference type="PANTHER" id="PTHR37164">
    <property type="entry name" value="BACTERIOHEMERYTHRIN"/>
    <property type="match status" value="1"/>
</dbReference>
<accession>A0A081K779</accession>
<protein>
    <submittedName>
        <fullName evidence="6">Hemerythrin</fullName>
    </submittedName>
</protein>
<keyword evidence="7" id="KW-1185">Reference proteome</keyword>
<dbReference type="EMBL" id="JOJP01000001">
    <property type="protein sequence ID" value="KEI70005.1"/>
    <property type="molecule type" value="Genomic_DNA"/>
</dbReference>
<evidence type="ECO:0000313" key="7">
    <source>
        <dbReference type="Proteomes" id="UP000027997"/>
    </source>
</evidence>
<dbReference type="InterPro" id="IPR050669">
    <property type="entry name" value="Hemerythrin"/>
</dbReference>
<dbReference type="InterPro" id="IPR016131">
    <property type="entry name" value="Haemerythrin_Fe_BS"/>
</dbReference>
<dbReference type="InterPro" id="IPR012312">
    <property type="entry name" value="Hemerythrin-like"/>
</dbReference>
<dbReference type="PROSITE" id="PS00550">
    <property type="entry name" value="HEMERYTHRINS"/>
    <property type="match status" value="1"/>
</dbReference>
<evidence type="ECO:0000256" key="1">
    <source>
        <dbReference type="ARBA" id="ARBA00010587"/>
    </source>
</evidence>
<comment type="caution">
    <text evidence="6">The sequence shown here is derived from an EMBL/GenBank/DDBJ whole genome shotgun (WGS) entry which is preliminary data.</text>
</comment>
<evidence type="ECO:0000256" key="2">
    <source>
        <dbReference type="ARBA" id="ARBA00022621"/>
    </source>
</evidence>
<keyword evidence="2" id="KW-0813">Transport</keyword>
<dbReference type="Proteomes" id="UP000027997">
    <property type="component" value="Unassembled WGS sequence"/>
</dbReference>
<dbReference type="Gene3D" id="1.20.120.50">
    <property type="entry name" value="Hemerythrin-like"/>
    <property type="match status" value="1"/>
</dbReference>
<evidence type="ECO:0000256" key="3">
    <source>
        <dbReference type="ARBA" id="ARBA00022723"/>
    </source>
</evidence>
<sequence>MDNNSEELFPWSDKLCVGIEEIDAQHRVLVDLLNELHRAIHERQGSEVGREILGRLVEYTRIHFTVEESLMRVLGYPDYEEHKKHHSQLIEQVNNLHEKVIQGQQVSFELLHFLRVWLAKHIMEEDREYVPFMLSKGVAANYKKRSWLDRIFHHE</sequence>
<dbReference type="STRING" id="305900.GV64_03915"/>
<keyword evidence="4" id="KW-0408">Iron</keyword>
<dbReference type="AlphaFoldDB" id="A0A081K779"/>
<dbReference type="CDD" id="cd12107">
    <property type="entry name" value="Hemerythrin"/>
    <property type="match status" value="1"/>
</dbReference>
<evidence type="ECO:0000259" key="5">
    <source>
        <dbReference type="Pfam" id="PF01814"/>
    </source>
</evidence>
<dbReference type="SUPFAM" id="SSF47188">
    <property type="entry name" value="Hemerythrin-like"/>
    <property type="match status" value="1"/>
</dbReference>
<dbReference type="eggNOG" id="COG2703">
    <property type="taxonomic scope" value="Bacteria"/>
</dbReference>
<dbReference type="Pfam" id="PF01814">
    <property type="entry name" value="Hemerythrin"/>
    <property type="match status" value="1"/>
</dbReference>
<keyword evidence="2" id="KW-0561">Oxygen transport</keyword>
<evidence type="ECO:0000313" key="6">
    <source>
        <dbReference type="EMBL" id="KEI70005.1"/>
    </source>
</evidence>
<comment type="similarity">
    <text evidence="1">Belongs to the hemerythrin family.</text>
</comment>
<gene>
    <name evidence="6" type="ORF">GV64_03915</name>
</gene>
<dbReference type="InterPro" id="IPR035938">
    <property type="entry name" value="Hemerythrin-like_sf"/>
</dbReference>
<evidence type="ECO:0000256" key="4">
    <source>
        <dbReference type="ARBA" id="ARBA00023004"/>
    </source>
</evidence>
<dbReference type="GO" id="GO:0005344">
    <property type="term" value="F:oxygen carrier activity"/>
    <property type="evidence" value="ECO:0007669"/>
    <property type="project" value="UniProtKB-KW"/>
</dbReference>